<evidence type="ECO:0000256" key="7">
    <source>
        <dbReference type="SAM" id="Phobius"/>
    </source>
</evidence>
<dbReference type="Gene3D" id="3.30.565.10">
    <property type="entry name" value="Histidine kinase-like ATPase, C-terminal domain"/>
    <property type="match status" value="1"/>
</dbReference>
<evidence type="ECO:0000313" key="10">
    <source>
        <dbReference type="EMBL" id="WOK07634.1"/>
    </source>
</evidence>
<dbReference type="Gene3D" id="1.25.40.10">
    <property type="entry name" value="Tetratricopeptide repeat domain"/>
    <property type="match status" value="1"/>
</dbReference>
<dbReference type="SUPFAM" id="SSF55874">
    <property type="entry name" value="ATPase domain of HSP90 chaperone/DNA topoisomerase II/histidine kinase"/>
    <property type="match status" value="1"/>
</dbReference>
<dbReference type="EC" id="2.7.13.3" evidence="2"/>
<evidence type="ECO:0000256" key="1">
    <source>
        <dbReference type="ARBA" id="ARBA00000085"/>
    </source>
</evidence>
<keyword evidence="7" id="KW-0812">Transmembrane</keyword>
<dbReference type="PANTHER" id="PTHR43711:SF1">
    <property type="entry name" value="HISTIDINE KINASE 1"/>
    <property type="match status" value="1"/>
</dbReference>
<evidence type="ECO:0000256" key="2">
    <source>
        <dbReference type="ARBA" id="ARBA00012438"/>
    </source>
</evidence>
<dbReference type="InterPro" id="IPR036097">
    <property type="entry name" value="HisK_dim/P_sf"/>
</dbReference>
<evidence type="ECO:0000259" key="9">
    <source>
        <dbReference type="PROSITE" id="PS50109"/>
    </source>
</evidence>
<evidence type="ECO:0000256" key="6">
    <source>
        <dbReference type="ARBA" id="ARBA00023012"/>
    </source>
</evidence>
<dbReference type="Gene3D" id="1.10.287.130">
    <property type="match status" value="1"/>
</dbReference>
<keyword evidence="7" id="KW-0472">Membrane</keyword>
<dbReference type="CDD" id="cd00082">
    <property type="entry name" value="HisKA"/>
    <property type="match status" value="1"/>
</dbReference>
<dbReference type="PROSITE" id="PS50109">
    <property type="entry name" value="HIS_KIN"/>
    <property type="match status" value="1"/>
</dbReference>
<sequence>MWKRLASWRACLCAAGLHLFFCADTSAQDQHEADSLIQVLETTTVPDSAKFEILRRIAFQSTRPGEMLEYAEQLIELATKHSSYVWLHRGHLQKGNALKFQGDFDLAIAEYFKSVEMAQKGNYQTGIGGAFLSIAGVYGDMGDHVKGIKYKRKAVGILRDSGDSLTLAAALLNTGYEYYRVANYDSALFFFDESGQIYERKNFLVGKAYNLGNSGLVYARTGAAEKAEQYLAEAIQILIGLSDSYAITEFQTEMADIYLQKKDFKSAEKLLQEALQYAEADGLQERVRDASLSLSGLYREMSDHEKAYTYLHQYITYRDSIKNEDVIQEMADLRTEFEVGQKQIEVDLLQAQARNQRIILIAIAIVLVLVVILVYVLFRLYKLRNRAIKISRERRRIIASQRDRLEELNNTKDKFFSIISHDIRGPVGNFHGFVRLIELSLESGDTSDLVEISQMLDKSAIELSALLDNLLHWAMSQQGKFPNKPEELDLTRLCQENLSMIENMAVSKQITLTSDLPGAVNVLADKNSVSTIIRNLLNNALKFTKKGGTVGLSLGLEGKESVIAVSDSGIGIPAEKMETLFGFDAGRSHWGTGGEKGVGLGLNLVKEFVDMNKGRIEVESEEGVGTTFRVYLPVAGGALEKVPHTVPQV</sequence>
<dbReference type="EMBL" id="CP136051">
    <property type="protein sequence ID" value="WOK07634.1"/>
    <property type="molecule type" value="Genomic_DNA"/>
</dbReference>
<dbReference type="RefSeq" id="WP_317490305.1">
    <property type="nucleotide sequence ID" value="NZ_CP136051.1"/>
</dbReference>
<protein>
    <recommendedName>
        <fullName evidence="2">histidine kinase</fullName>
        <ecNumber evidence="2">2.7.13.3</ecNumber>
    </recommendedName>
</protein>
<dbReference type="GO" id="GO:0005524">
    <property type="term" value="F:ATP binding"/>
    <property type="evidence" value="ECO:0007669"/>
    <property type="project" value="UniProtKB-KW"/>
</dbReference>
<dbReference type="InterPro" id="IPR036890">
    <property type="entry name" value="HATPase_C_sf"/>
</dbReference>
<evidence type="ECO:0000256" key="4">
    <source>
        <dbReference type="ARBA" id="ARBA00022679"/>
    </source>
</evidence>
<evidence type="ECO:0000256" key="8">
    <source>
        <dbReference type="SAM" id="SignalP"/>
    </source>
</evidence>
<keyword evidence="10" id="KW-0067">ATP-binding</keyword>
<keyword evidence="10" id="KW-0547">Nucleotide-binding</keyword>
<dbReference type="InterPro" id="IPR011990">
    <property type="entry name" value="TPR-like_helical_dom_sf"/>
</dbReference>
<dbReference type="Pfam" id="PF02518">
    <property type="entry name" value="HATPase_c"/>
    <property type="match status" value="1"/>
</dbReference>
<dbReference type="Proteomes" id="UP001302349">
    <property type="component" value="Chromosome"/>
</dbReference>
<dbReference type="InterPro" id="IPR005467">
    <property type="entry name" value="His_kinase_dom"/>
</dbReference>
<dbReference type="SMART" id="SM00388">
    <property type="entry name" value="HisKA"/>
    <property type="match status" value="1"/>
</dbReference>
<accession>A0ABZ0IU20</accession>
<dbReference type="SMART" id="SM00028">
    <property type="entry name" value="TPR"/>
    <property type="match status" value="4"/>
</dbReference>
<dbReference type="InterPro" id="IPR050736">
    <property type="entry name" value="Sensor_HK_Regulatory"/>
</dbReference>
<feature type="domain" description="Histidine kinase" evidence="9">
    <location>
        <begin position="418"/>
        <end position="636"/>
    </location>
</feature>
<keyword evidence="7" id="KW-1133">Transmembrane helix</keyword>
<feature type="transmembrane region" description="Helical" evidence="7">
    <location>
        <begin position="358"/>
        <end position="378"/>
    </location>
</feature>
<feature type="signal peptide" evidence="8">
    <location>
        <begin position="1"/>
        <end position="27"/>
    </location>
</feature>
<dbReference type="Pfam" id="PF13181">
    <property type="entry name" value="TPR_8"/>
    <property type="match status" value="2"/>
</dbReference>
<feature type="chain" id="PRO_5047274470" description="histidine kinase" evidence="8">
    <location>
        <begin position="28"/>
        <end position="649"/>
    </location>
</feature>
<proteinExistence type="predicted"/>
<dbReference type="CDD" id="cd00075">
    <property type="entry name" value="HATPase"/>
    <property type="match status" value="1"/>
</dbReference>
<comment type="catalytic activity">
    <reaction evidence="1">
        <text>ATP + protein L-histidine = ADP + protein N-phospho-L-histidine.</text>
        <dbReference type="EC" id="2.7.13.3"/>
    </reaction>
</comment>
<evidence type="ECO:0000256" key="5">
    <source>
        <dbReference type="ARBA" id="ARBA00022777"/>
    </source>
</evidence>
<evidence type="ECO:0000256" key="3">
    <source>
        <dbReference type="ARBA" id="ARBA00022553"/>
    </source>
</evidence>
<dbReference type="SUPFAM" id="SSF47384">
    <property type="entry name" value="Homodimeric domain of signal transducing histidine kinase"/>
    <property type="match status" value="1"/>
</dbReference>
<dbReference type="InterPro" id="IPR004358">
    <property type="entry name" value="Sig_transdc_His_kin-like_C"/>
</dbReference>
<keyword evidence="6" id="KW-0902">Two-component regulatory system</keyword>
<evidence type="ECO:0000313" key="11">
    <source>
        <dbReference type="Proteomes" id="UP001302349"/>
    </source>
</evidence>
<dbReference type="SUPFAM" id="SSF48452">
    <property type="entry name" value="TPR-like"/>
    <property type="match status" value="2"/>
</dbReference>
<organism evidence="10 11">
    <name type="scientific">Imperialibacter roseus</name>
    <dbReference type="NCBI Taxonomy" id="1324217"/>
    <lineage>
        <taxon>Bacteria</taxon>
        <taxon>Pseudomonadati</taxon>
        <taxon>Bacteroidota</taxon>
        <taxon>Cytophagia</taxon>
        <taxon>Cytophagales</taxon>
        <taxon>Flammeovirgaceae</taxon>
        <taxon>Imperialibacter</taxon>
    </lineage>
</organism>
<dbReference type="SMART" id="SM00387">
    <property type="entry name" value="HATPase_c"/>
    <property type="match status" value="1"/>
</dbReference>
<name>A0ABZ0IU20_9BACT</name>
<dbReference type="InterPro" id="IPR003661">
    <property type="entry name" value="HisK_dim/P_dom"/>
</dbReference>
<keyword evidence="5" id="KW-0418">Kinase</keyword>
<keyword evidence="8" id="KW-0732">Signal</keyword>
<gene>
    <name evidence="10" type="ORF">RT717_03230</name>
</gene>
<dbReference type="PRINTS" id="PR00344">
    <property type="entry name" value="BCTRLSENSOR"/>
</dbReference>
<keyword evidence="11" id="KW-1185">Reference proteome</keyword>
<dbReference type="PANTHER" id="PTHR43711">
    <property type="entry name" value="TWO-COMPONENT HISTIDINE KINASE"/>
    <property type="match status" value="1"/>
</dbReference>
<keyword evidence="3" id="KW-0597">Phosphoprotein</keyword>
<reference evidence="10 11" key="1">
    <citation type="journal article" date="2023" name="Microbiol. Resour. Announc.">
        <title>Complete Genome Sequence of Imperialibacter roseus strain P4T.</title>
        <authorList>
            <person name="Tizabi D.R."/>
            <person name="Bachvaroff T."/>
            <person name="Hill R.T."/>
        </authorList>
    </citation>
    <scope>NUCLEOTIDE SEQUENCE [LARGE SCALE GENOMIC DNA]</scope>
    <source>
        <strain evidence="10 11">P4T</strain>
    </source>
</reference>
<dbReference type="InterPro" id="IPR019734">
    <property type="entry name" value="TPR_rpt"/>
</dbReference>
<keyword evidence="4" id="KW-0808">Transferase</keyword>
<dbReference type="InterPro" id="IPR003594">
    <property type="entry name" value="HATPase_dom"/>
</dbReference>